<evidence type="ECO:0000256" key="3">
    <source>
        <dbReference type="ARBA" id="ARBA00004496"/>
    </source>
</evidence>
<evidence type="ECO:0000313" key="18">
    <source>
        <dbReference type="Proteomes" id="UP001147830"/>
    </source>
</evidence>
<dbReference type="GO" id="GO:0005524">
    <property type="term" value="F:ATP binding"/>
    <property type="evidence" value="ECO:0007669"/>
    <property type="project" value="UniProtKB-UniRule"/>
</dbReference>
<dbReference type="EC" id="2.7.1.33" evidence="6 16"/>
<dbReference type="CDD" id="cd24015">
    <property type="entry name" value="ASKHA_NBD_PanK-III"/>
    <property type="match status" value="1"/>
</dbReference>
<evidence type="ECO:0000256" key="9">
    <source>
        <dbReference type="ARBA" id="ARBA00022741"/>
    </source>
</evidence>
<comment type="catalytic activity">
    <reaction evidence="1 16">
        <text>(R)-pantothenate + ATP = (R)-4'-phosphopantothenate + ADP + H(+)</text>
        <dbReference type="Rhea" id="RHEA:16373"/>
        <dbReference type="ChEBI" id="CHEBI:10986"/>
        <dbReference type="ChEBI" id="CHEBI:15378"/>
        <dbReference type="ChEBI" id="CHEBI:29032"/>
        <dbReference type="ChEBI" id="CHEBI:30616"/>
        <dbReference type="ChEBI" id="CHEBI:456216"/>
        <dbReference type="EC" id="2.7.1.33"/>
    </reaction>
</comment>
<evidence type="ECO:0000256" key="7">
    <source>
        <dbReference type="ARBA" id="ARBA00022490"/>
    </source>
</evidence>
<feature type="binding site" evidence="16">
    <location>
        <position position="88"/>
    </location>
    <ligand>
        <name>substrate</name>
    </ligand>
</feature>
<dbReference type="SUPFAM" id="SSF53067">
    <property type="entry name" value="Actin-like ATPase domain"/>
    <property type="match status" value="2"/>
</dbReference>
<protein>
    <recommendedName>
        <fullName evidence="15 16">Type III pantothenate kinase</fullName>
        <ecNumber evidence="6 16">2.7.1.33</ecNumber>
    </recommendedName>
    <alternativeName>
        <fullName evidence="16">PanK-III</fullName>
    </alternativeName>
    <alternativeName>
        <fullName evidence="16">Pantothenic acid kinase</fullName>
    </alternativeName>
</protein>
<keyword evidence="18" id="KW-1185">Reference proteome</keyword>
<dbReference type="GO" id="GO:0015937">
    <property type="term" value="P:coenzyme A biosynthetic process"/>
    <property type="evidence" value="ECO:0007669"/>
    <property type="project" value="UniProtKB-UniRule"/>
</dbReference>
<feature type="binding site" evidence="16">
    <location>
        <begin position="7"/>
        <end position="14"/>
    </location>
    <ligand>
        <name>ATP</name>
        <dbReference type="ChEBI" id="CHEBI:30616"/>
    </ligand>
</feature>
<dbReference type="PANTHER" id="PTHR34265:SF1">
    <property type="entry name" value="TYPE III PANTOTHENATE KINASE"/>
    <property type="match status" value="1"/>
</dbReference>
<dbReference type="GO" id="GO:0005737">
    <property type="term" value="C:cytoplasm"/>
    <property type="evidence" value="ECO:0007669"/>
    <property type="project" value="UniProtKB-SubCell"/>
</dbReference>
<evidence type="ECO:0000256" key="2">
    <source>
        <dbReference type="ARBA" id="ARBA00001958"/>
    </source>
</evidence>
<gene>
    <name evidence="16" type="primary">coaX</name>
    <name evidence="17" type="ORF">NYR02_07265</name>
</gene>
<evidence type="ECO:0000256" key="5">
    <source>
        <dbReference type="ARBA" id="ARBA00011738"/>
    </source>
</evidence>
<evidence type="ECO:0000256" key="11">
    <source>
        <dbReference type="ARBA" id="ARBA00022840"/>
    </source>
</evidence>
<comment type="pathway">
    <text evidence="4 16">Cofactor biosynthesis; coenzyme A biosynthesis; CoA from (R)-pantothenate: step 1/5.</text>
</comment>
<comment type="cofactor">
    <cofactor evidence="2">
        <name>K(+)</name>
        <dbReference type="ChEBI" id="CHEBI:29103"/>
    </cofactor>
</comment>
<reference evidence="17" key="1">
    <citation type="journal article" date="2022" name="Front. Microbiol.">
        <title>Genome-based taxonomic rearrangement of Oceanobacter-related bacteria including the description of Thalassolituus hydrocarbonoclasticus sp. nov. and Thalassolituus pacificus sp. nov. and emended description of the genus Thalassolituus.</title>
        <authorList>
            <person name="Dong C."/>
            <person name="Wei L."/>
            <person name="Wang J."/>
            <person name="Lai Q."/>
            <person name="Huang Z."/>
            <person name="Shao Z."/>
        </authorList>
    </citation>
    <scope>NUCLEOTIDE SEQUENCE</scope>
    <source>
        <strain evidence="17">59MF3M-4</strain>
    </source>
</reference>
<organism evidence="17 18">
    <name type="scientific">Thalassolituus pacificus</name>
    <dbReference type="NCBI Taxonomy" id="2975440"/>
    <lineage>
        <taxon>Bacteria</taxon>
        <taxon>Pseudomonadati</taxon>
        <taxon>Pseudomonadota</taxon>
        <taxon>Gammaproteobacteria</taxon>
        <taxon>Oceanospirillales</taxon>
        <taxon>Oceanospirillaceae</taxon>
        <taxon>Thalassolituus</taxon>
    </lineage>
</organism>
<dbReference type="Gene3D" id="3.30.420.40">
    <property type="match status" value="2"/>
</dbReference>
<evidence type="ECO:0000256" key="6">
    <source>
        <dbReference type="ARBA" id="ARBA00012102"/>
    </source>
</evidence>
<evidence type="ECO:0000256" key="15">
    <source>
        <dbReference type="ARBA" id="ARBA00040883"/>
    </source>
</evidence>
<name>A0A9X2WFK2_9GAMM</name>
<sequence>MSVLLIDAGNSRIKWQWRDGHAVRAEGAVAHAELTQAGSLFPVECEQVLVASVRDNTELHEYLHAHYGARLHWLAQPVSHHPEFIHCYPQPARLGVDRWLAMLGARCHYSGHLIVADAGTALTVDLMSADNHHEGGFIVPGLQLAQQALFNSTQRVRPYTDEQAEQHLLPGQDTVSCVSAGAYRQQLALVRSVQQDYPQHVLVITGGDGFWLATQLGCEYRPDLVFDGMDSLCAGSFSP</sequence>
<evidence type="ECO:0000256" key="1">
    <source>
        <dbReference type="ARBA" id="ARBA00001206"/>
    </source>
</evidence>
<dbReference type="GO" id="GO:0046872">
    <property type="term" value="F:metal ion binding"/>
    <property type="evidence" value="ECO:0007669"/>
    <property type="project" value="UniProtKB-KW"/>
</dbReference>
<evidence type="ECO:0000256" key="4">
    <source>
        <dbReference type="ARBA" id="ARBA00005225"/>
    </source>
</evidence>
<dbReference type="AlphaFoldDB" id="A0A9X2WFK2"/>
<evidence type="ECO:0000256" key="14">
    <source>
        <dbReference type="ARBA" id="ARBA00038036"/>
    </source>
</evidence>
<dbReference type="InterPro" id="IPR004619">
    <property type="entry name" value="Type_III_PanK"/>
</dbReference>
<feature type="binding site" evidence="16">
    <location>
        <position position="117"/>
    </location>
    <ligand>
        <name>K(+)</name>
        <dbReference type="ChEBI" id="CHEBI:29103"/>
    </ligand>
</feature>
<feature type="binding site" evidence="16">
    <location>
        <position position="120"/>
    </location>
    <ligand>
        <name>ATP</name>
        <dbReference type="ChEBI" id="CHEBI:30616"/>
    </ligand>
</feature>
<keyword evidence="16" id="KW-0479">Metal-binding</keyword>
<dbReference type="PANTHER" id="PTHR34265">
    <property type="entry name" value="TYPE III PANTOTHENATE KINASE"/>
    <property type="match status" value="1"/>
</dbReference>
<comment type="caution">
    <text evidence="17">The sequence shown here is derived from an EMBL/GenBank/DDBJ whole genome shotgun (WGS) entry which is preliminary data.</text>
</comment>
<keyword evidence="11 16" id="KW-0067">ATP-binding</keyword>
<dbReference type="RefSeq" id="WP_260975716.1">
    <property type="nucleotide sequence ID" value="NZ_JAOANI010000015.1"/>
</dbReference>
<keyword evidence="9 16" id="KW-0547">Nucleotide-binding</keyword>
<dbReference type="InterPro" id="IPR043129">
    <property type="entry name" value="ATPase_NBD"/>
</dbReference>
<comment type="cofactor">
    <cofactor evidence="16">
        <name>NH4(+)</name>
        <dbReference type="ChEBI" id="CHEBI:28938"/>
    </cofactor>
    <cofactor evidence="16">
        <name>K(+)</name>
        <dbReference type="ChEBI" id="CHEBI:29103"/>
    </cofactor>
    <text evidence="16">A monovalent cation. Ammonium or potassium.</text>
</comment>
<comment type="function">
    <text evidence="16">Catalyzes the phosphorylation of pantothenate (Pan), the first step in CoA biosynthesis.</text>
</comment>
<feature type="active site" description="Proton acceptor" evidence="16">
    <location>
        <position position="97"/>
    </location>
</feature>
<keyword evidence="7 16" id="KW-0963">Cytoplasm</keyword>
<evidence type="ECO:0000256" key="8">
    <source>
        <dbReference type="ARBA" id="ARBA00022679"/>
    </source>
</evidence>
<dbReference type="Pfam" id="PF03309">
    <property type="entry name" value="Pan_kinase"/>
    <property type="match status" value="1"/>
</dbReference>
<dbReference type="HAMAP" id="MF_01274">
    <property type="entry name" value="Pantothen_kinase_3"/>
    <property type="match status" value="1"/>
</dbReference>
<dbReference type="Proteomes" id="UP001147830">
    <property type="component" value="Unassembled WGS sequence"/>
</dbReference>
<evidence type="ECO:0000256" key="13">
    <source>
        <dbReference type="ARBA" id="ARBA00022993"/>
    </source>
</evidence>
<evidence type="ECO:0000256" key="12">
    <source>
        <dbReference type="ARBA" id="ARBA00022958"/>
    </source>
</evidence>
<feature type="binding site" evidence="16">
    <location>
        <begin position="95"/>
        <end position="98"/>
    </location>
    <ligand>
        <name>substrate</name>
    </ligand>
</feature>
<dbReference type="GO" id="GO:0004594">
    <property type="term" value="F:pantothenate kinase activity"/>
    <property type="evidence" value="ECO:0007669"/>
    <property type="project" value="UniProtKB-UniRule"/>
</dbReference>
<keyword evidence="10 16" id="KW-0418">Kinase</keyword>
<keyword evidence="8 16" id="KW-0808">Transferase</keyword>
<evidence type="ECO:0000256" key="10">
    <source>
        <dbReference type="ARBA" id="ARBA00022777"/>
    </source>
</evidence>
<comment type="subcellular location">
    <subcellularLocation>
        <location evidence="3 16">Cytoplasm</location>
    </subcellularLocation>
</comment>
<keyword evidence="13 16" id="KW-0173">Coenzyme A biosynthesis</keyword>
<comment type="similarity">
    <text evidence="14 16">Belongs to the type III pantothenate kinase family.</text>
</comment>
<comment type="subunit">
    <text evidence="5 16">Homodimer.</text>
</comment>
<feature type="binding site" evidence="16">
    <location>
        <position position="174"/>
    </location>
    <ligand>
        <name>substrate</name>
    </ligand>
</feature>
<keyword evidence="12 16" id="KW-0630">Potassium</keyword>
<dbReference type="EMBL" id="JAOANI010000015">
    <property type="protein sequence ID" value="MCT7358812.1"/>
    <property type="molecule type" value="Genomic_DNA"/>
</dbReference>
<proteinExistence type="inferred from homology"/>
<dbReference type="NCBIfam" id="TIGR00671">
    <property type="entry name" value="baf"/>
    <property type="match status" value="1"/>
</dbReference>
<evidence type="ECO:0000256" key="16">
    <source>
        <dbReference type="HAMAP-Rule" id="MF_01274"/>
    </source>
</evidence>
<evidence type="ECO:0000313" key="17">
    <source>
        <dbReference type="EMBL" id="MCT7358812.1"/>
    </source>
</evidence>
<accession>A0A9X2WFK2</accession>
<reference evidence="17" key="2">
    <citation type="submission" date="2022-08" db="EMBL/GenBank/DDBJ databases">
        <authorList>
            <person name="Dong C."/>
        </authorList>
    </citation>
    <scope>NUCLEOTIDE SEQUENCE</scope>
    <source>
        <strain evidence="17">59MF3M-4</strain>
    </source>
</reference>